<dbReference type="eggNOG" id="COG0417">
    <property type="taxonomic scope" value="Bacteria"/>
</dbReference>
<evidence type="ECO:0000256" key="1">
    <source>
        <dbReference type="SAM" id="SignalP"/>
    </source>
</evidence>
<accession>A0A1G7DEQ8</accession>
<proteinExistence type="predicted"/>
<dbReference type="AlphaFoldDB" id="A0A1G7DEQ8"/>
<dbReference type="RefSeq" id="WP_074537282.1">
    <property type="nucleotide sequence ID" value="NZ_FNBD01000001.1"/>
</dbReference>
<feature type="chain" id="PRO_5010219692" evidence="1">
    <location>
        <begin position="23"/>
        <end position="511"/>
    </location>
</feature>
<dbReference type="Proteomes" id="UP000182114">
    <property type="component" value="Unassembled WGS sequence"/>
</dbReference>
<dbReference type="EMBL" id="FNBD01000001">
    <property type="protein sequence ID" value="SDE50003.1"/>
    <property type="molecule type" value="Genomic_DNA"/>
</dbReference>
<dbReference type="SUPFAM" id="SSF49464">
    <property type="entry name" value="Carboxypeptidase regulatory domain-like"/>
    <property type="match status" value="1"/>
</dbReference>
<sequence length="511" mass="59284">MIKTTTLRLFFILLLSVNYNFAQTISAKVIDSVTQEPIPFATIQFADDMGVITNGEGTFTILLNTKNKVTDSLFVSSMGYKTYKTTLGEFKDSILTLSPQNIELKNVVVSNKNYSADEIVDFIKDNVDKNYTKSFSKKRLFFREHYHQYLNRTNYSNFESTIDAFNKNFVDEIISSIPRSDDYYVEVLCDLYGNYNSEKQKIDVIKASKMYDKNSEINLDQLEERMEKILKENVKPDSYLKIKSGIFGTKIDNEELFRTQVDSSDIAALNKKLEEEKKRKEEQKLHFAAGRANKISTLYEDLFFMDDSKLNFLSKSRKYDFSIRELTYLGQDIVYILDFVPSGNADYKGTLYVNADDFAIVRVDYENVKSLKSFKLLGVFMNDYLDKGKMIFYKGPNDKYNLRYIEKEHGGMGGAKRPLKIIEFNKVVKGKNRQNELSLDFDFAATNINSYEIVIYDTEEISSSTFENKNFDNKITPTYLTRYDPEFWKGYNIIEPNQAIKTYTAKEESSK</sequence>
<name>A0A1G7DEQ8_9FLAO</name>
<gene>
    <name evidence="2" type="ORF">SAMN04487992_101521</name>
</gene>
<keyword evidence="3" id="KW-1185">Reference proteome</keyword>
<feature type="signal peptide" evidence="1">
    <location>
        <begin position="1"/>
        <end position="22"/>
    </location>
</feature>
<evidence type="ECO:0000313" key="3">
    <source>
        <dbReference type="Proteomes" id="UP000182114"/>
    </source>
</evidence>
<protein>
    <submittedName>
        <fullName evidence="2">CarboxypepD_reg-like domain-containing protein</fullName>
    </submittedName>
</protein>
<dbReference type="Pfam" id="PF13715">
    <property type="entry name" value="CarbopepD_reg_2"/>
    <property type="match status" value="1"/>
</dbReference>
<organism evidence="2 3">
    <name type="scientific">Cellulophaga baltica</name>
    <dbReference type="NCBI Taxonomy" id="76594"/>
    <lineage>
        <taxon>Bacteria</taxon>
        <taxon>Pseudomonadati</taxon>
        <taxon>Bacteroidota</taxon>
        <taxon>Flavobacteriia</taxon>
        <taxon>Flavobacteriales</taxon>
        <taxon>Flavobacteriaceae</taxon>
        <taxon>Cellulophaga</taxon>
    </lineage>
</organism>
<evidence type="ECO:0000313" key="2">
    <source>
        <dbReference type="EMBL" id="SDE50003.1"/>
    </source>
</evidence>
<dbReference type="InterPro" id="IPR008969">
    <property type="entry name" value="CarboxyPept-like_regulatory"/>
</dbReference>
<reference evidence="3" key="1">
    <citation type="submission" date="2016-10" db="EMBL/GenBank/DDBJ databases">
        <authorList>
            <person name="Varghese N."/>
            <person name="Submissions S."/>
        </authorList>
    </citation>
    <scope>NUCLEOTIDE SEQUENCE [LARGE SCALE GENOMIC DNA]</scope>
    <source>
        <strain evidence="3">DSM 24729</strain>
    </source>
</reference>
<keyword evidence="1" id="KW-0732">Signal</keyword>